<dbReference type="Pfam" id="PF00169">
    <property type="entry name" value="PH"/>
    <property type="match status" value="1"/>
</dbReference>
<evidence type="ECO:0000313" key="4">
    <source>
        <dbReference type="Proteomes" id="UP000695022"/>
    </source>
</evidence>
<dbReference type="InterPro" id="IPR011993">
    <property type="entry name" value="PH-like_dom_sf"/>
</dbReference>
<proteinExistence type="predicted"/>
<reference evidence="5" key="1">
    <citation type="submission" date="2025-08" db="UniProtKB">
        <authorList>
            <consortium name="RefSeq"/>
        </authorList>
    </citation>
    <scope>IDENTIFICATION</scope>
</reference>
<dbReference type="CDD" id="cd13258">
    <property type="entry name" value="PH_PLEKHJ1"/>
    <property type="match status" value="1"/>
</dbReference>
<dbReference type="InterPro" id="IPR045188">
    <property type="entry name" value="Boi1/Boi2-like"/>
</dbReference>
<evidence type="ECO:0000313" key="5">
    <source>
        <dbReference type="RefSeq" id="XP_014670431.1"/>
    </source>
</evidence>
<evidence type="ECO:0000256" key="2">
    <source>
        <dbReference type="SAM" id="MobiDB-lite"/>
    </source>
</evidence>
<dbReference type="InterPro" id="IPR001849">
    <property type="entry name" value="PH_domain"/>
</dbReference>
<organism evidence="4 5">
    <name type="scientific">Priapulus caudatus</name>
    <name type="common">Priapulid worm</name>
    <dbReference type="NCBI Taxonomy" id="37621"/>
    <lineage>
        <taxon>Eukaryota</taxon>
        <taxon>Metazoa</taxon>
        <taxon>Ecdysozoa</taxon>
        <taxon>Scalidophora</taxon>
        <taxon>Priapulida</taxon>
        <taxon>Priapulimorpha</taxon>
        <taxon>Priapulimorphida</taxon>
        <taxon>Priapulidae</taxon>
        <taxon>Priapulus</taxon>
    </lineage>
</organism>
<gene>
    <name evidence="5" type="primary">LOC106811359</name>
</gene>
<dbReference type="SUPFAM" id="SSF50729">
    <property type="entry name" value="PH domain-like"/>
    <property type="match status" value="1"/>
</dbReference>
<name>A0ABM1EE10_PRICU</name>
<feature type="region of interest" description="Disordered" evidence="2">
    <location>
        <begin position="148"/>
        <end position="174"/>
    </location>
</feature>
<evidence type="ECO:0000259" key="3">
    <source>
        <dbReference type="PROSITE" id="PS50003"/>
    </source>
</evidence>
<protein>
    <recommendedName>
        <fullName evidence="1">Pleckstrin homology domain-containing family J member 1</fullName>
    </recommendedName>
</protein>
<dbReference type="GeneID" id="106811359"/>
<dbReference type="SMART" id="SM00233">
    <property type="entry name" value="PH"/>
    <property type="match status" value="1"/>
</dbReference>
<dbReference type="PANTHER" id="PTHR22902:SF9">
    <property type="entry name" value="PLECKSTRIN HOMOLOGY DOMAIN-CONTAINING FAMILY J MEMBER 1"/>
    <property type="match status" value="1"/>
</dbReference>
<accession>A0ABM1EE10</accession>
<feature type="compositionally biased region" description="Polar residues" evidence="2">
    <location>
        <begin position="148"/>
        <end position="160"/>
    </location>
</feature>
<keyword evidence="4" id="KW-1185">Reference proteome</keyword>
<feature type="domain" description="PH" evidence="3">
    <location>
        <begin position="15"/>
        <end position="117"/>
    </location>
</feature>
<dbReference type="Proteomes" id="UP000695022">
    <property type="component" value="Unplaced"/>
</dbReference>
<dbReference type="RefSeq" id="XP_014670431.1">
    <property type="nucleotide sequence ID" value="XM_014814945.1"/>
</dbReference>
<dbReference type="PROSITE" id="PS50003">
    <property type="entry name" value="PH_DOMAIN"/>
    <property type="match status" value="1"/>
</dbReference>
<sequence length="174" mass="19938">MKFNDKDLAEVAFKPADKEGRLSYKPPSHNSYRERWFKLKGNLLFYFRTNEFGAIADTEPAGLYILERCVAKLHSTKESPYQFSIAFEGDLSNKTLFKCNSAVQCQNWIGSIKKSSYEQMQGELSMLRKKIECLSGLDPLRSIYEPASTSSHNKVTSQDAISKEKRPGLPRFYM</sequence>
<dbReference type="PANTHER" id="PTHR22902">
    <property type="entry name" value="SESQUIPEDALIAN"/>
    <property type="match status" value="1"/>
</dbReference>
<dbReference type="Gene3D" id="2.30.29.30">
    <property type="entry name" value="Pleckstrin-homology domain (PH domain)/Phosphotyrosine-binding domain (PTB)"/>
    <property type="match status" value="1"/>
</dbReference>
<evidence type="ECO:0000256" key="1">
    <source>
        <dbReference type="ARBA" id="ARBA00041004"/>
    </source>
</evidence>